<evidence type="ECO:0000313" key="3">
    <source>
        <dbReference type="Proteomes" id="UP000199239"/>
    </source>
</evidence>
<keyword evidence="3" id="KW-1185">Reference proteome</keyword>
<dbReference type="InterPro" id="IPR038020">
    <property type="entry name" value="MbtH-like_sf"/>
</dbReference>
<dbReference type="GO" id="GO:0005829">
    <property type="term" value="C:cytosol"/>
    <property type="evidence" value="ECO:0007669"/>
    <property type="project" value="TreeGrafter"/>
</dbReference>
<dbReference type="InterPro" id="IPR005153">
    <property type="entry name" value="MbtH-like_dom"/>
</dbReference>
<dbReference type="Pfam" id="PF03621">
    <property type="entry name" value="MbtH"/>
    <property type="match status" value="1"/>
</dbReference>
<dbReference type="RefSeq" id="WP_093916817.1">
    <property type="nucleotide sequence ID" value="NZ_FPAJ01000004.1"/>
</dbReference>
<evidence type="ECO:0000259" key="1">
    <source>
        <dbReference type="SMART" id="SM00923"/>
    </source>
</evidence>
<name>A0A1I6UC01_9RHOB</name>
<proteinExistence type="predicted"/>
<gene>
    <name evidence="2" type="ORF">SAMN04488040_2630</name>
</gene>
<dbReference type="PANTHER" id="PTHR38444:SF1">
    <property type="entry name" value="ENTEROBACTIN BIOSYNTHESIS PROTEIN YBDZ"/>
    <property type="match status" value="1"/>
</dbReference>
<dbReference type="AlphaFoldDB" id="A0A1I6UC01"/>
<feature type="domain" description="MbtH-like" evidence="1">
    <location>
        <begin position="4"/>
        <end position="52"/>
    </location>
</feature>
<sequence>MTHSTLTHAQWRILRNHEGRYSVYPATRPAPDGWDVVGEPGTREACLETIAARWTDMRPDALKEAMS</sequence>
<reference evidence="3" key="1">
    <citation type="submission" date="2016-10" db="EMBL/GenBank/DDBJ databases">
        <authorList>
            <person name="Varghese N."/>
            <person name="Submissions S."/>
        </authorList>
    </citation>
    <scope>NUCLEOTIDE SEQUENCE [LARGE SCALE GENOMIC DNA]</scope>
    <source>
        <strain evidence="3">DSM 23422</strain>
    </source>
</reference>
<dbReference type="Proteomes" id="UP000199239">
    <property type="component" value="Unassembled WGS sequence"/>
</dbReference>
<dbReference type="EMBL" id="FPAJ01000004">
    <property type="protein sequence ID" value="SFS98931.1"/>
    <property type="molecule type" value="Genomic_DNA"/>
</dbReference>
<dbReference type="Gene3D" id="3.90.820.10">
    <property type="entry name" value="Structural Genomics, Unknown Function 30-nov-00 1gh9 Mol_id"/>
    <property type="match status" value="1"/>
</dbReference>
<dbReference type="OrthoDB" id="7584480at2"/>
<dbReference type="PANTHER" id="PTHR38444">
    <property type="entry name" value="ENTEROBACTIN BIOSYNTHESIS PROTEIN YBDZ"/>
    <property type="match status" value="1"/>
</dbReference>
<organism evidence="2 3">
    <name type="scientific">Sulfitobacter marinus</name>
    <dbReference type="NCBI Taxonomy" id="394264"/>
    <lineage>
        <taxon>Bacteria</taxon>
        <taxon>Pseudomonadati</taxon>
        <taxon>Pseudomonadota</taxon>
        <taxon>Alphaproteobacteria</taxon>
        <taxon>Rhodobacterales</taxon>
        <taxon>Roseobacteraceae</taxon>
        <taxon>Sulfitobacter</taxon>
    </lineage>
</organism>
<dbReference type="GO" id="GO:0019290">
    <property type="term" value="P:siderophore biosynthetic process"/>
    <property type="evidence" value="ECO:0007669"/>
    <property type="project" value="TreeGrafter"/>
</dbReference>
<dbReference type="SUPFAM" id="SSF160582">
    <property type="entry name" value="MbtH-like"/>
    <property type="match status" value="1"/>
</dbReference>
<dbReference type="InterPro" id="IPR037407">
    <property type="entry name" value="MLP_fam"/>
</dbReference>
<dbReference type="SMART" id="SM00923">
    <property type="entry name" value="MbtH"/>
    <property type="match status" value="1"/>
</dbReference>
<evidence type="ECO:0000313" key="2">
    <source>
        <dbReference type="EMBL" id="SFS98931.1"/>
    </source>
</evidence>
<protein>
    <submittedName>
        <fullName evidence="2">MbtH protein</fullName>
    </submittedName>
</protein>
<dbReference type="STRING" id="394264.SAMN04488040_2630"/>
<accession>A0A1I6UC01</accession>